<feature type="chain" id="PRO_5003316682" evidence="1">
    <location>
        <begin position="27"/>
        <end position="174"/>
    </location>
</feature>
<dbReference type="OrthoDB" id="361295at2"/>
<dbReference type="HOGENOM" id="CLU_1577801_0_0_12"/>
<dbReference type="EMBL" id="CP002696">
    <property type="protein sequence ID" value="AEE17571.1"/>
    <property type="molecule type" value="Genomic_DNA"/>
</dbReference>
<protein>
    <submittedName>
        <fullName evidence="2">Flagellar hook capping protein</fullName>
    </submittedName>
</protein>
<name>F4LKL5_TREBD</name>
<keyword evidence="2" id="KW-0969">Cilium</keyword>
<proteinExistence type="predicted"/>
<evidence type="ECO:0000256" key="1">
    <source>
        <dbReference type="SAM" id="SignalP"/>
    </source>
</evidence>
<keyword evidence="2" id="KW-0282">Flagellum</keyword>
<dbReference type="STRING" id="906968.Trebr_2156"/>
<sequence>MKKQLLHAAAVLFAAVLLCSAGTAEGYINANDLEAGTLTETERYEDGFVVSARADKTVVVDTAADGRTAPDGEVFTQRIKLGGTGTAEYRSILFPVQAGETVTIYLNSSSAADARMLVFANAAGDVVATITAPADVKGELKSGMESVAVPAAGDYMVYSKSGGINIYQITVTAK</sequence>
<gene>
    <name evidence="2" type="ordered locus">Trebr_2156</name>
</gene>
<accession>F4LKL5</accession>
<feature type="signal peptide" evidence="1">
    <location>
        <begin position="1"/>
        <end position="26"/>
    </location>
</feature>
<dbReference type="Proteomes" id="UP000006546">
    <property type="component" value="Chromosome"/>
</dbReference>
<dbReference type="AlphaFoldDB" id="F4LKL5"/>
<keyword evidence="3" id="KW-1185">Reference proteome</keyword>
<dbReference type="eggNOG" id="ENOG5031H54">
    <property type="taxonomic scope" value="Bacteria"/>
</dbReference>
<keyword evidence="2" id="KW-0966">Cell projection</keyword>
<evidence type="ECO:0000313" key="2">
    <source>
        <dbReference type="EMBL" id="AEE17571.1"/>
    </source>
</evidence>
<dbReference type="RefSeq" id="WP_013759273.1">
    <property type="nucleotide sequence ID" value="NC_015500.1"/>
</dbReference>
<dbReference type="KEGG" id="tbe:Trebr_2156"/>
<organism evidence="2 3">
    <name type="scientific">Treponema brennaborense (strain DSM 12168 / CIP 105900 / DD5/3)</name>
    <dbReference type="NCBI Taxonomy" id="906968"/>
    <lineage>
        <taxon>Bacteria</taxon>
        <taxon>Pseudomonadati</taxon>
        <taxon>Spirochaetota</taxon>
        <taxon>Spirochaetia</taxon>
        <taxon>Spirochaetales</taxon>
        <taxon>Treponemataceae</taxon>
        <taxon>Treponema</taxon>
    </lineage>
</organism>
<keyword evidence="1" id="KW-0732">Signal</keyword>
<reference evidence="3" key="1">
    <citation type="submission" date="2011-04" db="EMBL/GenBank/DDBJ databases">
        <title>The complete genome of Treponema brennaborense DSM 12168.</title>
        <authorList>
            <person name="Lucas S."/>
            <person name="Han J."/>
            <person name="Lapidus A."/>
            <person name="Bruce D."/>
            <person name="Goodwin L."/>
            <person name="Pitluck S."/>
            <person name="Peters L."/>
            <person name="Kyrpides N."/>
            <person name="Mavromatis K."/>
            <person name="Ivanova N."/>
            <person name="Mikhailova N."/>
            <person name="Pagani I."/>
            <person name="Teshima H."/>
            <person name="Detter J.C."/>
            <person name="Tapia R."/>
            <person name="Han C."/>
            <person name="Land M."/>
            <person name="Hauser L."/>
            <person name="Markowitz V."/>
            <person name="Cheng J.-F."/>
            <person name="Hugenholtz P."/>
            <person name="Woyke T."/>
            <person name="Wu D."/>
            <person name="Gronow S."/>
            <person name="Wellnitz S."/>
            <person name="Brambilla E."/>
            <person name="Klenk H.-P."/>
            <person name="Eisen J.A."/>
        </authorList>
    </citation>
    <scope>NUCLEOTIDE SEQUENCE [LARGE SCALE GENOMIC DNA]</scope>
    <source>
        <strain evidence="3">DSM 12168 / CIP 105900 / DD5/3</strain>
    </source>
</reference>
<evidence type="ECO:0000313" key="3">
    <source>
        <dbReference type="Proteomes" id="UP000006546"/>
    </source>
</evidence>